<name>A0A7N2MTT7_QUELO</name>
<evidence type="ECO:0000313" key="2">
    <source>
        <dbReference type="Proteomes" id="UP000594261"/>
    </source>
</evidence>
<proteinExistence type="predicted"/>
<dbReference type="Gramene" id="QL11p005955:mrna">
    <property type="protein sequence ID" value="QL11p005955:mrna:CDS:1"/>
    <property type="gene ID" value="QL11p005955"/>
</dbReference>
<reference evidence="1 2" key="1">
    <citation type="journal article" date="2016" name="G3 (Bethesda)">
        <title>First Draft Assembly and Annotation of the Genome of a California Endemic Oak Quercus lobata Nee (Fagaceae).</title>
        <authorList>
            <person name="Sork V.L."/>
            <person name="Fitz-Gibbon S.T."/>
            <person name="Puiu D."/>
            <person name="Crepeau M."/>
            <person name="Gugger P.F."/>
            <person name="Sherman R."/>
            <person name="Stevens K."/>
            <person name="Langley C.H."/>
            <person name="Pellegrini M."/>
            <person name="Salzberg S.L."/>
        </authorList>
    </citation>
    <scope>NUCLEOTIDE SEQUENCE [LARGE SCALE GENOMIC DNA]</scope>
    <source>
        <strain evidence="1 2">cv. SW786</strain>
    </source>
</reference>
<organism evidence="1 2">
    <name type="scientific">Quercus lobata</name>
    <name type="common">Valley oak</name>
    <dbReference type="NCBI Taxonomy" id="97700"/>
    <lineage>
        <taxon>Eukaryota</taxon>
        <taxon>Viridiplantae</taxon>
        <taxon>Streptophyta</taxon>
        <taxon>Embryophyta</taxon>
        <taxon>Tracheophyta</taxon>
        <taxon>Spermatophyta</taxon>
        <taxon>Magnoliopsida</taxon>
        <taxon>eudicotyledons</taxon>
        <taxon>Gunneridae</taxon>
        <taxon>Pentapetalae</taxon>
        <taxon>rosids</taxon>
        <taxon>fabids</taxon>
        <taxon>Fagales</taxon>
        <taxon>Fagaceae</taxon>
        <taxon>Quercus</taxon>
    </lineage>
</organism>
<keyword evidence="2" id="KW-1185">Reference proteome</keyword>
<dbReference type="EMBL" id="LRBV02000011">
    <property type="status" value="NOT_ANNOTATED_CDS"/>
    <property type="molecule type" value="Genomic_DNA"/>
</dbReference>
<sequence>MQDSASESIKISKAGKLLRKLGQLYKKRASESIENSEKDKNLALDDANFDKLVTELEQLYKQYIASKSGKDAVQKSDVGNLLIKLAEIYKQPASTSIENSETDKNVVEKLGKELGQLYKQCKDAVQPKSDGAVVEAASISEPV</sequence>
<evidence type="ECO:0000313" key="1">
    <source>
        <dbReference type="EnsemblPlants" id="QL11p005955:mrna:CDS:1"/>
    </source>
</evidence>
<dbReference type="InParanoid" id="A0A7N2MTT7"/>
<protein>
    <submittedName>
        <fullName evidence="1">Uncharacterized protein</fullName>
    </submittedName>
</protein>
<dbReference type="Proteomes" id="UP000594261">
    <property type="component" value="Chromosome 11"/>
</dbReference>
<dbReference type="AlphaFoldDB" id="A0A7N2MTT7"/>
<accession>A0A7N2MTT7</accession>
<reference evidence="1" key="2">
    <citation type="submission" date="2021-01" db="UniProtKB">
        <authorList>
            <consortium name="EnsemblPlants"/>
        </authorList>
    </citation>
    <scope>IDENTIFICATION</scope>
</reference>
<dbReference type="EnsemblPlants" id="QL11p005955:mrna">
    <property type="protein sequence ID" value="QL11p005955:mrna:CDS:1"/>
    <property type="gene ID" value="QL11p005955"/>
</dbReference>